<dbReference type="InterPro" id="IPR029056">
    <property type="entry name" value="Ribokinase-like"/>
</dbReference>
<keyword evidence="6" id="KW-1185">Reference proteome</keyword>
<dbReference type="CDD" id="cd01166">
    <property type="entry name" value="KdgK"/>
    <property type="match status" value="1"/>
</dbReference>
<dbReference type="PATRIC" id="fig|1616.3.peg.1046"/>
<protein>
    <submittedName>
        <fullName evidence="5">2-dehydro-3-deoxygluconokinase</fullName>
    </submittedName>
</protein>
<sequence length="327" mass="35719">MGNMSEVITLGEPIVTFMSKDLDQGLIDSINYFKFLGGAELNVLIGAERLGHSTEYISQVGADPLGQFALREIERNHVGNQYVTLDDENFTAFQVKEMVSAGDPQTFNFRRESAAGHLSADKLDQVNFSDVKIGHLSGVFPAISKTALDTFRTFAEKLLEEGILTTFDPNLRPDFWDSEDEMITTINDLAKYGNIVMPGINEGEILMGSRNPSEIADFYLHNSDLTKTVIVKLGADGAYVKQKDGKEYTVPGFVAEHVVDTVGAGDGFALGLITGLLDGLTMEEAVERANAVGALQVQTPGDNDGYPTPEELDAFLQTARQNIQQRI</sequence>
<evidence type="ECO:0000313" key="6">
    <source>
        <dbReference type="Proteomes" id="UP000051655"/>
    </source>
</evidence>
<dbReference type="STRING" id="1616.IV73_GL001026"/>
<dbReference type="PANTHER" id="PTHR43085">
    <property type="entry name" value="HEXOKINASE FAMILY MEMBER"/>
    <property type="match status" value="1"/>
</dbReference>
<dbReference type="AlphaFoldDB" id="A0A0R2JKQ5"/>
<dbReference type="GO" id="GO:0016301">
    <property type="term" value="F:kinase activity"/>
    <property type="evidence" value="ECO:0007669"/>
    <property type="project" value="UniProtKB-KW"/>
</dbReference>
<proteinExistence type="inferred from homology"/>
<keyword evidence="2" id="KW-0808">Transferase</keyword>
<gene>
    <name evidence="5" type="ORF">IV73_GL001026</name>
</gene>
<reference evidence="5 6" key="1">
    <citation type="journal article" date="2015" name="Genome Announc.">
        <title>Expanding the biotechnology potential of lactobacilli through comparative genomics of 213 strains and associated genera.</title>
        <authorList>
            <person name="Sun Z."/>
            <person name="Harris H.M."/>
            <person name="McCann A."/>
            <person name="Guo C."/>
            <person name="Argimon S."/>
            <person name="Zhang W."/>
            <person name="Yang X."/>
            <person name="Jeffery I.B."/>
            <person name="Cooney J.C."/>
            <person name="Kagawa T.F."/>
            <person name="Liu W."/>
            <person name="Song Y."/>
            <person name="Salvetti E."/>
            <person name="Wrobel A."/>
            <person name="Rasinkangas P."/>
            <person name="Parkhill J."/>
            <person name="Rea M.C."/>
            <person name="O'Sullivan O."/>
            <person name="Ritari J."/>
            <person name="Douillard F.P."/>
            <person name="Paul Ross R."/>
            <person name="Yang R."/>
            <person name="Briner A.E."/>
            <person name="Felis G.E."/>
            <person name="de Vos W.M."/>
            <person name="Barrangou R."/>
            <person name="Klaenhammer T.R."/>
            <person name="Caufield P.W."/>
            <person name="Cui Y."/>
            <person name="Zhang H."/>
            <person name="O'Toole P.W."/>
        </authorList>
    </citation>
    <scope>NUCLEOTIDE SEQUENCE [LARGE SCALE GENOMIC DNA]</scope>
    <source>
        <strain evidence="5 6">DSM 20593</strain>
    </source>
</reference>
<evidence type="ECO:0000256" key="3">
    <source>
        <dbReference type="ARBA" id="ARBA00022777"/>
    </source>
</evidence>
<name>A0A0R2JKQ5_9LACO</name>
<evidence type="ECO:0000313" key="5">
    <source>
        <dbReference type="EMBL" id="KRN74903.1"/>
    </source>
</evidence>
<evidence type="ECO:0000259" key="4">
    <source>
        <dbReference type="Pfam" id="PF00294"/>
    </source>
</evidence>
<organism evidence="5 6">
    <name type="scientific">Weissella kandleri</name>
    <dbReference type="NCBI Taxonomy" id="1616"/>
    <lineage>
        <taxon>Bacteria</taxon>
        <taxon>Bacillati</taxon>
        <taxon>Bacillota</taxon>
        <taxon>Bacilli</taxon>
        <taxon>Lactobacillales</taxon>
        <taxon>Lactobacillaceae</taxon>
        <taxon>Weissella</taxon>
    </lineage>
</organism>
<comment type="similarity">
    <text evidence="1">Belongs to the carbohydrate kinase PfkB family.</text>
</comment>
<dbReference type="InterPro" id="IPR050306">
    <property type="entry name" value="PfkB_Carbo_kinase"/>
</dbReference>
<dbReference type="InterPro" id="IPR011611">
    <property type="entry name" value="PfkB_dom"/>
</dbReference>
<evidence type="ECO:0000256" key="1">
    <source>
        <dbReference type="ARBA" id="ARBA00010688"/>
    </source>
</evidence>
<dbReference type="Proteomes" id="UP000051655">
    <property type="component" value="Unassembled WGS sequence"/>
</dbReference>
<dbReference type="Pfam" id="PF00294">
    <property type="entry name" value="PfkB"/>
    <property type="match status" value="1"/>
</dbReference>
<evidence type="ECO:0000256" key="2">
    <source>
        <dbReference type="ARBA" id="ARBA00022679"/>
    </source>
</evidence>
<accession>A0A0R2JKQ5</accession>
<comment type="caution">
    <text evidence="5">The sequence shown here is derived from an EMBL/GenBank/DDBJ whole genome shotgun (WGS) entry which is preliminary data.</text>
</comment>
<dbReference type="SUPFAM" id="SSF53613">
    <property type="entry name" value="Ribokinase-like"/>
    <property type="match status" value="1"/>
</dbReference>
<dbReference type="EMBL" id="JQBP01000004">
    <property type="protein sequence ID" value="KRN74903.1"/>
    <property type="molecule type" value="Genomic_DNA"/>
</dbReference>
<keyword evidence="3 5" id="KW-0418">Kinase</keyword>
<dbReference type="PANTHER" id="PTHR43085:SF57">
    <property type="entry name" value="CARBOHYDRATE KINASE PFKB DOMAIN-CONTAINING PROTEIN"/>
    <property type="match status" value="1"/>
</dbReference>
<dbReference type="Gene3D" id="3.40.1190.20">
    <property type="match status" value="1"/>
</dbReference>
<feature type="domain" description="Carbohydrate kinase PfkB" evidence="4">
    <location>
        <begin position="28"/>
        <end position="308"/>
    </location>
</feature>